<feature type="transmembrane region" description="Helical" evidence="7">
    <location>
        <begin position="201"/>
        <end position="218"/>
    </location>
</feature>
<name>A0ABM8HNI9_9BACT</name>
<evidence type="ECO:0000259" key="8">
    <source>
        <dbReference type="PROSITE" id="PS50850"/>
    </source>
</evidence>
<evidence type="ECO:0000313" key="9">
    <source>
        <dbReference type="EMBL" id="BCR02990.1"/>
    </source>
</evidence>
<dbReference type="InterPro" id="IPR020846">
    <property type="entry name" value="MFS_dom"/>
</dbReference>
<feature type="transmembrane region" description="Helical" evidence="7">
    <location>
        <begin position="327"/>
        <end position="345"/>
    </location>
</feature>
<organism evidence="9 10">
    <name type="scientific">Desulfuromonas versatilis</name>
    <dbReference type="NCBI Taxonomy" id="2802975"/>
    <lineage>
        <taxon>Bacteria</taxon>
        <taxon>Pseudomonadati</taxon>
        <taxon>Thermodesulfobacteriota</taxon>
        <taxon>Desulfuromonadia</taxon>
        <taxon>Desulfuromonadales</taxon>
        <taxon>Desulfuromonadaceae</taxon>
        <taxon>Desulfuromonas</taxon>
    </lineage>
</organism>
<keyword evidence="10" id="KW-1185">Reference proteome</keyword>
<dbReference type="RefSeq" id="WP_221250475.1">
    <property type="nucleotide sequence ID" value="NZ_AP024355.1"/>
</dbReference>
<proteinExistence type="predicted"/>
<keyword evidence="5 7" id="KW-1133">Transmembrane helix</keyword>
<dbReference type="Proteomes" id="UP001319827">
    <property type="component" value="Chromosome"/>
</dbReference>
<accession>A0ABM8HNI9</accession>
<dbReference type="PRINTS" id="PR01036">
    <property type="entry name" value="TCRTETB"/>
</dbReference>
<feature type="transmembrane region" description="Helical" evidence="7">
    <location>
        <begin position="134"/>
        <end position="156"/>
    </location>
</feature>
<dbReference type="InterPro" id="IPR011701">
    <property type="entry name" value="MFS"/>
</dbReference>
<feature type="transmembrane region" description="Helical" evidence="7">
    <location>
        <begin position="43"/>
        <end position="64"/>
    </location>
</feature>
<feature type="domain" description="Major facilitator superfamily (MFS) profile" evidence="8">
    <location>
        <begin position="10"/>
        <end position="458"/>
    </location>
</feature>
<keyword evidence="4 7" id="KW-0812">Transmembrane</keyword>
<dbReference type="PROSITE" id="PS50850">
    <property type="entry name" value="MFS"/>
    <property type="match status" value="1"/>
</dbReference>
<feature type="transmembrane region" description="Helical" evidence="7">
    <location>
        <begin position="398"/>
        <end position="420"/>
    </location>
</feature>
<feature type="transmembrane region" description="Helical" evidence="7">
    <location>
        <begin position="109"/>
        <end position="127"/>
    </location>
</feature>
<dbReference type="SUPFAM" id="SSF103473">
    <property type="entry name" value="MFS general substrate transporter"/>
    <property type="match status" value="1"/>
</dbReference>
<reference evidence="9 10" key="2">
    <citation type="journal article" date="2021" name="Int. J. Syst. Evol. Microbiol.">
        <title>Isolation and Polyphasic Characterization of Desulfuromonas versatilis sp. Nov., an Electrogenic Bacteria Capable of Versatile Metabolism Isolated from a Graphene Oxide-Reducing Enrichment Culture.</title>
        <authorList>
            <person name="Xie L."/>
            <person name="Yoshida N."/>
            <person name="Ishii S."/>
            <person name="Meng L."/>
        </authorList>
    </citation>
    <scope>NUCLEOTIDE SEQUENCE [LARGE SCALE GENOMIC DNA]</scope>
    <source>
        <strain evidence="9 10">NIT-T3</strain>
    </source>
</reference>
<protein>
    <submittedName>
        <fullName evidence="9">MFS transporter</fullName>
    </submittedName>
</protein>
<keyword evidence="3" id="KW-1003">Cell membrane</keyword>
<dbReference type="InterPro" id="IPR036259">
    <property type="entry name" value="MFS_trans_sf"/>
</dbReference>
<comment type="subcellular location">
    <subcellularLocation>
        <location evidence="1">Cell membrane</location>
        <topology evidence="1">Multi-pass membrane protein</topology>
    </subcellularLocation>
</comment>
<evidence type="ECO:0000256" key="6">
    <source>
        <dbReference type="ARBA" id="ARBA00023136"/>
    </source>
</evidence>
<feature type="transmembrane region" description="Helical" evidence="7">
    <location>
        <begin position="351"/>
        <end position="377"/>
    </location>
</feature>
<feature type="transmembrane region" description="Helical" evidence="7">
    <location>
        <begin position="76"/>
        <end position="97"/>
    </location>
</feature>
<gene>
    <name evidence="9" type="ORF">DESUT3_00590</name>
</gene>
<feature type="transmembrane region" description="Helical" evidence="7">
    <location>
        <begin position="162"/>
        <end position="180"/>
    </location>
</feature>
<dbReference type="Gene3D" id="1.20.1250.20">
    <property type="entry name" value="MFS general substrate transporter like domains"/>
    <property type="match status" value="1"/>
</dbReference>
<dbReference type="EMBL" id="AP024355">
    <property type="protein sequence ID" value="BCR02990.1"/>
    <property type="molecule type" value="Genomic_DNA"/>
</dbReference>
<keyword evidence="2" id="KW-0813">Transport</keyword>
<evidence type="ECO:0000256" key="5">
    <source>
        <dbReference type="ARBA" id="ARBA00022989"/>
    </source>
</evidence>
<evidence type="ECO:0000256" key="3">
    <source>
        <dbReference type="ARBA" id="ARBA00022475"/>
    </source>
</evidence>
<dbReference type="PANTHER" id="PTHR42718:SF46">
    <property type="entry name" value="BLR6921 PROTEIN"/>
    <property type="match status" value="1"/>
</dbReference>
<dbReference type="Gene3D" id="1.20.1720.10">
    <property type="entry name" value="Multidrug resistance protein D"/>
    <property type="match status" value="1"/>
</dbReference>
<keyword evidence="6 7" id="KW-0472">Membrane</keyword>
<sequence length="467" mass="49096">MPQQVSRSAALFVVCVAHFLMPFMMSAVGVALPAMGREFGASAMQLGLVETTYVLSASIFLLAMGRLGDIHGRRRVFQAGIAVFTLIGGALSQAWSIEAVIGLRFLQGMGGSMVMATTMAIVVSVFPPEERGKALGIAIASVYAGISCGPFIGGALVSTLGWRSLFYLCVPLGVITYLISRAKLRAEWAEAKGEPFDWQGSLIYAASILLLIAGASNLDHGPWAWLLMFCGLAGVGAFLAFEGRTPYPVLNVALLRRNRVFALSNLAALFNYAATFGVTFFLSLYLQYVKGMDPHQAGSVLIVQPIAQTLLSPLCGRLADRIPAGRVATAGMALCAAGLGIAASISASTPLAVILTLLVFLGMGFALFSSPNVSVIMGSVEPRYLGVASGLNSSMRTLGMMTSMTIITVIFSVFMGGHAVTAATQDAFLRSMQTALTVFCGLCLLGIFCSLGRLGGTPSRQQQGGPR</sequence>
<evidence type="ECO:0000256" key="7">
    <source>
        <dbReference type="SAM" id="Phobius"/>
    </source>
</evidence>
<reference evidence="9 10" key="1">
    <citation type="journal article" date="2016" name="C (Basel)">
        <title>Selective Growth of and Electricity Production by Marine Exoelectrogenic Bacteria in Self-Aggregated Hydrogel of Microbially Reduced Graphene Oxide.</title>
        <authorList>
            <person name="Yoshida N."/>
            <person name="Goto Y."/>
            <person name="Miyata Y."/>
        </authorList>
    </citation>
    <scope>NUCLEOTIDE SEQUENCE [LARGE SCALE GENOMIC DNA]</scope>
    <source>
        <strain evidence="9 10">NIT-T3</strain>
    </source>
</reference>
<evidence type="ECO:0000313" key="10">
    <source>
        <dbReference type="Proteomes" id="UP001319827"/>
    </source>
</evidence>
<evidence type="ECO:0000256" key="1">
    <source>
        <dbReference type="ARBA" id="ARBA00004651"/>
    </source>
</evidence>
<evidence type="ECO:0000256" key="4">
    <source>
        <dbReference type="ARBA" id="ARBA00022692"/>
    </source>
</evidence>
<dbReference type="CDD" id="cd17321">
    <property type="entry name" value="MFS_MMR_MDR_like"/>
    <property type="match status" value="1"/>
</dbReference>
<feature type="transmembrane region" description="Helical" evidence="7">
    <location>
        <begin position="432"/>
        <end position="451"/>
    </location>
</feature>
<evidence type="ECO:0000256" key="2">
    <source>
        <dbReference type="ARBA" id="ARBA00022448"/>
    </source>
</evidence>
<feature type="transmembrane region" description="Helical" evidence="7">
    <location>
        <begin position="262"/>
        <end position="285"/>
    </location>
</feature>
<dbReference type="PANTHER" id="PTHR42718">
    <property type="entry name" value="MAJOR FACILITATOR SUPERFAMILY MULTIDRUG TRANSPORTER MFSC"/>
    <property type="match status" value="1"/>
</dbReference>
<feature type="transmembrane region" description="Helical" evidence="7">
    <location>
        <begin position="224"/>
        <end position="241"/>
    </location>
</feature>
<dbReference type="Pfam" id="PF07690">
    <property type="entry name" value="MFS_1"/>
    <property type="match status" value="1"/>
</dbReference>